<dbReference type="InterPro" id="IPR023093">
    <property type="entry name" value="ScpA-like_C"/>
</dbReference>
<reference evidence="2 3" key="1">
    <citation type="journal article" date="2016" name="Nat. Commun.">
        <title>Thousands of microbial genomes shed light on interconnected biogeochemical processes in an aquifer system.</title>
        <authorList>
            <person name="Anantharaman K."/>
            <person name="Brown C.T."/>
            <person name="Hug L.A."/>
            <person name="Sharon I."/>
            <person name="Castelle C.J."/>
            <person name="Probst A.J."/>
            <person name="Thomas B.C."/>
            <person name="Singh A."/>
            <person name="Wilkins M.J."/>
            <person name="Karaoz U."/>
            <person name="Brodie E.L."/>
            <person name="Williams K.H."/>
            <person name="Hubbard S.S."/>
            <person name="Banfield J.F."/>
        </authorList>
    </citation>
    <scope>NUCLEOTIDE SEQUENCE [LARGE SCALE GENOMIC DNA]</scope>
</reference>
<evidence type="ECO:0000313" key="2">
    <source>
        <dbReference type="EMBL" id="OGY87767.1"/>
    </source>
</evidence>
<dbReference type="Gene3D" id="1.10.10.580">
    <property type="entry name" value="Structural maintenance of chromosome 1. Chain E"/>
    <property type="match status" value="1"/>
</dbReference>
<organism evidence="2 3">
    <name type="scientific">Candidatus Kerfeldbacteria bacterium RIFOXYB2_FULL_38_14</name>
    <dbReference type="NCBI Taxonomy" id="1798547"/>
    <lineage>
        <taxon>Bacteria</taxon>
        <taxon>Candidatus Kerfeldiibacteriota</taxon>
    </lineage>
</organism>
<comment type="caution">
    <text evidence="2">The sequence shown here is derived from an EMBL/GenBank/DDBJ whole genome shotgun (WGS) entry which is preliminary data.</text>
</comment>
<dbReference type="PANTHER" id="PTHR33969">
    <property type="entry name" value="SEGREGATION AND CONDENSATION PROTEIN A"/>
    <property type="match status" value="1"/>
</dbReference>
<dbReference type="AlphaFoldDB" id="A0A1G2BHR9"/>
<accession>A0A1G2BHR9</accession>
<evidence type="ECO:0000256" key="1">
    <source>
        <dbReference type="ARBA" id="ARBA00044777"/>
    </source>
</evidence>
<proteinExistence type="predicted"/>
<protein>
    <recommendedName>
        <fullName evidence="1">Segregation and condensation protein A</fullName>
    </recommendedName>
</protein>
<evidence type="ECO:0000313" key="3">
    <source>
        <dbReference type="Proteomes" id="UP000176420"/>
    </source>
</evidence>
<name>A0A1G2BHR9_9BACT</name>
<sequence>MEDTATAKEMKDIKLENFSGPLDLLLHLIEEKQMDITTVSLSSVTEQFLAYLQEIDERSPEELASFLVVATKLLLLKSQALLPFLQVEEEENPSDLTTQLKMYKKYATATQVIEEMIAQKNFLFAKPVSKKIYQVAFHPPQLLSLERLQQVFVDVLSLLEPVVKLPKAALAKVVSLREKFVQIQQALEKQAHLNFYQLMQNSHDRSEIVITFLALLELVKQQTIVVKQEKSFQNITIEKI</sequence>
<dbReference type="Pfam" id="PF02616">
    <property type="entry name" value="SMC_ScpA"/>
    <property type="match status" value="1"/>
</dbReference>
<gene>
    <name evidence="2" type="ORF">A2319_04985</name>
</gene>
<dbReference type="Proteomes" id="UP000176420">
    <property type="component" value="Unassembled WGS sequence"/>
</dbReference>
<dbReference type="PANTHER" id="PTHR33969:SF2">
    <property type="entry name" value="SEGREGATION AND CONDENSATION PROTEIN A"/>
    <property type="match status" value="1"/>
</dbReference>
<dbReference type="Gene3D" id="6.10.250.2410">
    <property type="match status" value="1"/>
</dbReference>
<dbReference type="InterPro" id="IPR003768">
    <property type="entry name" value="ScpA"/>
</dbReference>
<dbReference type="EMBL" id="MHKI01000006">
    <property type="protein sequence ID" value="OGY87767.1"/>
    <property type="molecule type" value="Genomic_DNA"/>
</dbReference>